<dbReference type="OMA" id="PCTALTW"/>
<comment type="subcellular location">
    <subcellularLocation>
        <location evidence="1">Nucleus</location>
    </subcellularLocation>
</comment>
<keyword evidence="11" id="KW-1185">Reference proteome</keyword>
<dbReference type="OrthoDB" id="30195at2759"/>
<dbReference type="GO" id="GO:0000462">
    <property type="term" value="P:maturation of SSU-rRNA from tricistronic rRNA transcript (SSU-rRNA, 5.8S rRNA, LSU-rRNA)"/>
    <property type="evidence" value="ECO:0007669"/>
    <property type="project" value="TreeGrafter"/>
</dbReference>
<evidence type="ECO:0000259" key="9">
    <source>
        <dbReference type="Pfam" id="PF12894"/>
    </source>
</evidence>
<dbReference type="InterPro" id="IPR052414">
    <property type="entry name" value="U3_snoRNA-assoc_WDR"/>
</dbReference>
<dbReference type="PANTHER" id="PTHR44267">
    <property type="entry name" value="WD REPEAT-CONTAINING PROTEIN 43"/>
    <property type="match status" value="1"/>
</dbReference>
<dbReference type="InterPro" id="IPR015943">
    <property type="entry name" value="WD40/YVTN_repeat-like_dom_sf"/>
</dbReference>
<dbReference type="InterPro" id="IPR036322">
    <property type="entry name" value="WD40_repeat_dom_sf"/>
</dbReference>
<evidence type="ECO:0000256" key="1">
    <source>
        <dbReference type="ARBA" id="ARBA00004123"/>
    </source>
</evidence>
<accession>A0A087T7B3</accession>
<dbReference type="Pfam" id="PF04003">
    <property type="entry name" value="Utp12"/>
    <property type="match status" value="1"/>
</dbReference>
<evidence type="ECO:0000256" key="2">
    <source>
        <dbReference type="ARBA" id="ARBA00022574"/>
    </source>
</evidence>
<keyword evidence="3" id="KW-0677">Repeat</keyword>
<keyword evidence="2 6" id="KW-0853">WD repeat</keyword>
<dbReference type="InterPro" id="IPR024977">
    <property type="entry name" value="Apc4-like_WD40_dom"/>
</dbReference>
<evidence type="ECO:0000259" key="8">
    <source>
        <dbReference type="Pfam" id="PF04003"/>
    </source>
</evidence>
<dbReference type="PROSITE" id="PS50294">
    <property type="entry name" value="WD_REPEATS_REGION"/>
    <property type="match status" value="1"/>
</dbReference>
<dbReference type="GO" id="GO:0005730">
    <property type="term" value="C:nucleolus"/>
    <property type="evidence" value="ECO:0007669"/>
    <property type="project" value="TreeGrafter"/>
</dbReference>
<dbReference type="Pfam" id="PF12894">
    <property type="entry name" value="ANAPC4_WD40"/>
    <property type="match status" value="1"/>
</dbReference>
<dbReference type="InterPro" id="IPR007148">
    <property type="entry name" value="SSU_processome_Utp12"/>
</dbReference>
<sequence>MSFYRNLTNFSSDGQYFAYSSSDGCLKIWETSTNILKQEYTPSSHLSATCSSLSWGPCKQNTHLPKKSKKPKGNGVQSSLADLQLIAMGTLTGDILLYSFTNADLHSFLSNGHTSVVNDVCWYGATNSLFSCSSDQHIIIWDVITGKIKTKWKAGTTAVYSICVMDENNLLSSCSSIQWWNIKEKTVLMTFSGHATEVFRLLPVNNEEEPSKYFLSAAVGDRVISAWQLSTSNNRRPVASFVVSDEPENIDVICRKNMPLLMTVVSKDGSMHLFEHMLNGRMKKPLQPKCTVQIASKTGESLSKPCPVPILASNLNEDSSSCLLLYGSFLRPMFERIDISELSKDLCLIRDISWSSAITIEDGISRVKETVKPSDVKLLAPGHMTDIKPLQSVAKKRKLKENDLLELPMEERLRALDLSKIPENLDEHEPAIKSDSMVHLLLQGLQSKDNNMLNSVLQSGDETVIHNTLKRLPLQSVLLVLKELHERLNKQEPRNHPCLKWLKGLLAVHLPYLMSCKDVDEYLGPVSQLIEARVENFSKMSQLKGCLQILLSQAASCNANNTDPSSEPLAVYQSESSDESENEIHIDESENEMEHSDQCSENEAVLETSSEKSDSSDSESDIGT</sequence>
<evidence type="ECO:0000256" key="7">
    <source>
        <dbReference type="SAM" id="MobiDB-lite"/>
    </source>
</evidence>
<evidence type="ECO:0000256" key="4">
    <source>
        <dbReference type="ARBA" id="ARBA00023242"/>
    </source>
</evidence>
<dbReference type="EMBL" id="KK113775">
    <property type="protein sequence ID" value="KFM61002.1"/>
    <property type="molecule type" value="Genomic_DNA"/>
</dbReference>
<evidence type="ECO:0000256" key="6">
    <source>
        <dbReference type="PROSITE-ProRule" id="PRU00221"/>
    </source>
</evidence>
<feature type="repeat" description="WD" evidence="6">
    <location>
        <begin position="110"/>
        <end position="151"/>
    </location>
</feature>
<feature type="non-terminal residue" evidence="10">
    <location>
        <position position="624"/>
    </location>
</feature>
<dbReference type="Proteomes" id="UP000054359">
    <property type="component" value="Unassembled WGS sequence"/>
</dbReference>
<dbReference type="STRING" id="407821.A0A087T7B3"/>
<evidence type="ECO:0000313" key="11">
    <source>
        <dbReference type="Proteomes" id="UP000054359"/>
    </source>
</evidence>
<organism evidence="10 11">
    <name type="scientific">Stegodyphus mimosarum</name>
    <name type="common">African social velvet spider</name>
    <dbReference type="NCBI Taxonomy" id="407821"/>
    <lineage>
        <taxon>Eukaryota</taxon>
        <taxon>Metazoa</taxon>
        <taxon>Ecdysozoa</taxon>
        <taxon>Arthropoda</taxon>
        <taxon>Chelicerata</taxon>
        <taxon>Arachnida</taxon>
        <taxon>Araneae</taxon>
        <taxon>Araneomorphae</taxon>
        <taxon>Entelegynae</taxon>
        <taxon>Eresoidea</taxon>
        <taxon>Eresidae</taxon>
        <taxon>Stegodyphus</taxon>
    </lineage>
</organism>
<dbReference type="Pfam" id="PF00400">
    <property type="entry name" value="WD40"/>
    <property type="match status" value="1"/>
</dbReference>
<feature type="repeat" description="WD" evidence="6">
    <location>
        <begin position="10"/>
        <end position="39"/>
    </location>
</feature>
<comment type="similarity">
    <text evidence="5">Belongs to the UTP5 family.</text>
</comment>
<evidence type="ECO:0000256" key="3">
    <source>
        <dbReference type="ARBA" id="ARBA00022737"/>
    </source>
</evidence>
<feature type="domain" description="Small-subunit processome Utp12" evidence="8">
    <location>
        <begin position="449"/>
        <end position="551"/>
    </location>
</feature>
<protein>
    <submittedName>
        <fullName evidence="10">WD repeat-containing protein 43</fullName>
    </submittedName>
</protein>
<feature type="domain" description="Anaphase-promoting complex subunit 4-like WD40" evidence="9">
    <location>
        <begin position="84"/>
        <end position="161"/>
    </location>
</feature>
<dbReference type="PROSITE" id="PS50082">
    <property type="entry name" value="WD_REPEATS_2"/>
    <property type="match status" value="2"/>
</dbReference>
<feature type="compositionally biased region" description="Basic and acidic residues" evidence="7">
    <location>
        <begin position="582"/>
        <end position="598"/>
    </location>
</feature>
<proteinExistence type="inferred from homology"/>
<dbReference type="PROSITE" id="PS00678">
    <property type="entry name" value="WD_REPEATS_1"/>
    <property type="match status" value="1"/>
</dbReference>
<dbReference type="InterPro" id="IPR019775">
    <property type="entry name" value="WD40_repeat_CS"/>
</dbReference>
<dbReference type="SUPFAM" id="SSF50978">
    <property type="entry name" value="WD40 repeat-like"/>
    <property type="match status" value="1"/>
</dbReference>
<name>A0A087T7B3_STEMI</name>
<feature type="region of interest" description="Disordered" evidence="7">
    <location>
        <begin position="560"/>
        <end position="624"/>
    </location>
</feature>
<dbReference type="Gene3D" id="2.130.10.10">
    <property type="entry name" value="YVTN repeat-like/Quinoprotein amine dehydrogenase"/>
    <property type="match status" value="1"/>
</dbReference>
<gene>
    <name evidence="10" type="ORF">X975_26295</name>
</gene>
<dbReference type="InterPro" id="IPR001680">
    <property type="entry name" value="WD40_rpt"/>
</dbReference>
<dbReference type="PANTHER" id="PTHR44267:SF1">
    <property type="entry name" value="WD REPEAT-CONTAINING PROTEIN 43"/>
    <property type="match status" value="1"/>
</dbReference>
<evidence type="ECO:0000256" key="5">
    <source>
        <dbReference type="ARBA" id="ARBA00038335"/>
    </source>
</evidence>
<reference evidence="10 11" key="1">
    <citation type="submission" date="2013-11" db="EMBL/GenBank/DDBJ databases">
        <title>Genome sequencing of Stegodyphus mimosarum.</title>
        <authorList>
            <person name="Bechsgaard J."/>
        </authorList>
    </citation>
    <scope>NUCLEOTIDE SEQUENCE [LARGE SCALE GENOMIC DNA]</scope>
</reference>
<evidence type="ECO:0000313" key="10">
    <source>
        <dbReference type="EMBL" id="KFM61002.1"/>
    </source>
</evidence>
<dbReference type="AlphaFoldDB" id="A0A087T7B3"/>
<keyword evidence="4" id="KW-0539">Nucleus</keyword>
<dbReference type="SMART" id="SM00320">
    <property type="entry name" value="WD40"/>
    <property type="match status" value="3"/>
</dbReference>